<reference evidence="2" key="1">
    <citation type="submission" date="2018-11" db="EMBL/GenBank/DDBJ databases">
        <title>A distinct lineage of giant viruses engineers rhodopsin photosystems in predatory marine eukaryotes.</title>
        <authorList>
            <person name="Needham D.M."/>
            <person name="Yoshizawa S."/>
            <person name="Hosaka T."/>
            <person name="Poirier C."/>
            <person name="Choi C.-J."/>
            <person name="Hehenberger E."/>
            <person name="Irwin N.A.T."/>
            <person name="Wilken S."/>
            <person name="Yung C.-M."/>
            <person name="Bachy C."/>
            <person name="Kurihara R."/>
            <person name="Nakajima Y."/>
            <person name="Kojima K."/>
            <person name="Kimura-Someya T."/>
            <person name="Leonard G."/>
            <person name="Malmstrom R.R."/>
            <person name="Mende D."/>
            <person name="Olson D.K."/>
            <person name="Sudo Y."/>
            <person name="Sudek S."/>
            <person name="Richards T.A."/>
            <person name="DeLong E.F."/>
            <person name="Keeling P.J."/>
            <person name="Santoro A.E."/>
            <person name="Shirouzu M."/>
            <person name="Iwasaki W."/>
            <person name="Worden A.Z."/>
        </authorList>
    </citation>
    <scope>NUCLEOTIDE SEQUENCE</scope>
</reference>
<proteinExistence type="predicted"/>
<evidence type="ECO:0000313" key="2">
    <source>
        <dbReference type="EMBL" id="QDY52094.1"/>
    </source>
</evidence>
<name>A0A5B8IQ58_9VIRU</name>
<organism evidence="2">
    <name type="scientific">Mimiviridae sp. ChoanoV1</name>
    <dbReference type="NCBI Taxonomy" id="2596887"/>
    <lineage>
        <taxon>Viruses</taxon>
        <taxon>Varidnaviria</taxon>
        <taxon>Bamfordvirae</taxon>
        <taxon>Nucleocytoviricota</taxon>
        <taxon>Megaviricetes</taxon>
        <taxon>Imitervirales</taxon>
        <taxon>Schizomimiviridae</taxon>
    </lineage>
</organism>
<dbReference type="EMBL" id="MK250087">
    <property type="protein sequence ID" value="QDY52094.1"/>
    <property type="molecule type" value="Genomic_DNA"/>
</dbReference>
<accession>A0A5B8IQ58</accession>
<feature type="transmembrane region" description="Helical" evidence="1">
    <location>
        <begin position="44"/>
        <end position="65"/>
    </location>
</feature>
<evidence type="ECO:0000256" key="1">
    <source>
        <dbReference type="SAM" id="Phobius"/>
    </source>
</evidence>
<keyword evidence="1" id="KW-0812">Transmembrane</keyword>
<gene>
    <name evidence="2" type="ORF">3_73</name>
</gene>
<keyword evidence="1" id="KW-0472">Membrane</keyword>
<feature type="transmembrane region" description="Helical" evidence="1">
    <location>
        <begin position="72"/>
        <end position="90"/>
    </location>
</feature>
<protein>
    <submittedName>
        <fullName evidence="2">Uncharacterized protein</fullName>
    </submittedName>
</protein>
<keyword evidence="1" id="KW-1133">Transmembrane helix</keyword>
<sequence length="146" mass="16545">MKNLLFISSILLALVNLSFFIYGFHEVSLLSNTIKSECRQYFKYNVGVLSAFGLSIVVAISYICCSNFLSNIFYTLNAFALCTLAIHRYVKTDVLCDYKCEMKCGDLVKLGNNVEGFFIADLSIIAITVLYLLFIIFRKLFSCCDE</sequence>
<feature type="transmembrane region" description="Helical" evidence="1">
    <location>
        <begin position="117"/>
        <end position="137"/>
    </location>
</feature>